<feature type="non-terminal residue" evidence="1">
    <location>
        <position position="1"/>
    </location>
</feature>
<proteinExistence type="predicted"/>
<organism evidence="1">
    <name type="scientific">marine sediment metagenome</name>
    <dbReference type="NCBI Taxonomy" id="412755"/>
    <lineage>
        <taxon>unclassified sequences</taxon>
        <taxon>metagenomes</taxon>
        <taxon>ecological metagenomes</taxon>
    </lineage>
</organism>
<name>X1C4E1_9ZZZZ</name>
<evidence type="ECO:0000313" key="1">
    <source>
        <dbReference type="EMBL" id="GAG88222.1"/>
    </source>
</evidence>
<protein>
    <recommendedName>
        <fullName evidence="2">DUF2268 domain-containing protein</fullName>
    </recommendedName>
</protein>
<comment type="caution">
    <text evidence="1">The sequence shown here is derived from an EMBL/GenBank/DDBJ whole genome shotgun (WGS) entry which is preliminary data.</text>
</comment>
<dbReference type="AlphaFoldDB" id="X1C4E1"/>
<dbReference type="InterPro" id="IPR043754">
    <property type="entry name" value="DUF5700"/>
</dbReference>
<sequence length="190" mass="22008">LYTMVGYDIGIVSEGSAFLNIAHPYFEKNPCELIFIAMHEVHHVGYVHYNPTFSFAEIERLSDLKDAVRYSTHLEGLAVYAPLRKRVETGCIVHEDYSALMDKEIAEQRRMQYFDLVTELERISDRTITDDDFGIFEPMSAKGKRLWYVTGAYMAKMIDERLGRKVLIDTVRQGPNSFFDLYNSMMTHSL</sequence>
<accession>X1C4E1</accession>
<dbReference type="EMBL" id="BART01013032">
    <property type="protein sequence ID" value="GAG88222.1"/>
    <property type="molecule type" value="Genomic_DNA"/>
</dbReference>
<evidence type="ECO:0008006" key="2">
    <source>
        <dbReference type="Google" id="ProtNLM"/>
    </source>
</evidence>
<reference evidence="1" key="1">
    <citation type="journal article" date="2014" name="Front. Microbiol.">
        <title>High frequency of phylogenetically diverse reductive dehalogenase-homologous genes in deep subseafloor sedimentary metagenomes.</title>
        <authorList>
            <person name="Kawai M."/>
            <person name="Futagami T."/>
            <person name="Toyoda A."/>
            <person name="Takaki Y."/>
            <person name="Nishi S."/>
            <person name="Hori S."/>
            <person name="Arai W."/>
            <person name="Tsubouchi T."/>
            <person name="Morono Y."/>
            <person name="Uchiyama I."/>
            <person name="Ito T."/>
            <person name="Fujiyama A."/>
            <person name="Inagaki F."/>
            <person name="Takami H."/>
        </authorList>
    </citation>
    <scope>NUCLEOTIDE SEQUENCE</scope>
    <source>
        <strain evidence="1">Expedition CK06-06</strain>
    </source>
</reference>
<gene>
    <name evidence="1" type="ORF">S01H4_26880</name>
</gene>
<dbReference type="Pfam" id="PF18958">
    <property type="entry name" value="DUF5700"/>
    <property type="match status" value="1"/>
</dbReference>